<feature type="active site" description="Nucleophile; cysteine thiosulfonate intermediate" evidence="7">
    <location>
        <position position="220"/>
    </location>
</feature>
<dbReference type="AlphaFoldDB" id="A0A969TVL1"/>
<evidence type="ECO:0000256" key="2">
    <source>
        <dbReference type="ARBA" id="ARBA00022490"/>
    </source>
</evidence>
<keyword evidence="7" id="KW-0479">Metal-binding</keyword>
<comment type="similarity">
    <text evidence="1 7">Belongs to the PAPS reductase family. CysH subfamily.</text>
</comment>
<evidence type="ECO:0000256" key="6">
    <source>
        <dbReference type="ARBA" id="ARBA00024327"/>
    </source>
</evidence>
<comment type="function">
    <text evidence="7">Catalyzes the formation of sulfite from adenosine 5'-phosphosulfate (APS) using thioredoxin as an electron donor.</text>
</comment>
<comment type="pathway">
    <text evidence="6 7">Sulfur metabolism; hydrogen sulfide biosynthesis; sulfite from sulfate.</text>
</comment>
<keyword evidence="2 7" id="KW-0963">Cytoplasm</keyword>
<dbReference type="SUPFAM" id="SSF52402">
    <property type="entry name" value="Adenine nucleotide alpha hydrolases-like"/>
    <property type="match status" value="1"/>
</dbReference>
<proteinExistence type="inferred from homology"/>
<dbReference type="PANTHER" id="PTHR46509">
    <property type="entry name" value="PHOSPHOADENOSINE PHOSPHOSULFATE REDUCTASE"/>
    <property type="match status" value="1"/>
</dbReference>
<dbReference type="NCBIfam" id="NF002537">
    <property type="entry name" value="PRK02090.1"/>
    <property type="match status" value="1"/>
</dbReference>
<evidence type="ECO:0000256" key="4">
    <source>
        <dbReference type="ARBA" id="ARBA00023004"/>
    </source>
</evidence>
<dbReference type="PANTHER" id="PTHR46509:SF1">
    <property type="entry name" value="PHOSPHOADENOSINE PHOSPHOSULFATE REDUCTASE"/>
    <property type="match status" value="1"/>
</dbReference>
<feature type="binding site" evidence="7">
    <location>
        <position position="198"/>
    </location>
    <ligand>
        <name>[4Fe-4S] cluster</name>
        <dbReference type="ChEBI" id="CHEBI:49883"/>
    </ligand>
</feature>
<dbReference type="Proteomes" id="UP000752012">
    <property type="component" value="Unassembled WGS sequence"/>
</dbReference>
<evidence type="ECO:0000256" key="5">
    <source>
        <dbReference type="ARBA" id="ARBA00023014"/>
    </source>
</evidence>
<dbReference type="GO" id="GO:0046872">
    <property type="term" value="F:metal ion binding"/>
    <property type="evidence" value="ECO:0007669"/>
    <property type="project" value="UniProtKB-KW"/>
</dbReference>
<organism evidence="9 10">
    <name type="scientific">Alkalicoccus luteus</name>
    <dbReference type="NCBI Taxonomy" id="1237094"/>
    <lineage>
        <taxon>Bacteria</taxon>
        <taxon>Bacillati</taxon>
        <taxon>Bacillota</taxon>
        <taxon>Bacilli</taxon>
        <taxon>Bacillales</taxon>
        <taxon>Bacillaceae</taxon>
        <taxon>Alkalicoccus</taxon>
    </lineage>
</organism>
<dbReference type="GO" id="GO:0019379">
    <property type="term" value="P:sulfate assimilation, phosphoadenylyl sulfate reduction by phosphoadenylyl-sulfate reductase (thioredoxin)"/>
    <property type="evidence" value="ECO:0007669"/>
    <property type="project" value="UniProtKB-UniRule"/>
</dbReference>
<comment type="subcellular location">
    <subcellularLocation>
        <location evidence="7">Cytoplasm</location>
    </subcellularLocation>
</comment>
<evidence type="ECO:0000313" key="9">
    <source>
        <dbReference type="EMBL" id="NJP38121.1"/>
    </source>
</evidence>
<keyword evidence="4 7" id="KW-0408">Iron</keyword>
<dbReference type="InterPro" id="IPR014729">
    <property type="entry name" value="Rossmann-like_a/b/a_fold"/>
</dbReference>
<evidence type="ECO:0000313" key="10">
    <source>
        <dbReference type="Proteomes" id="UP000752012"/>
    </source>
</evidence>
<dbReference type="Gene3D" id="3.40.50.620">
    <property type="entry name" value="HUPs"/>
    <property type="match status" value="1"/>
</dbReference>
<dbReference type="HAMAP" id="MF_00063">
    <property type="entry name" value="CysH"/>
    <property type="match status" value="1"/>
</dbReference>
<feature type="domain" description="Phosphoadenosine phosphosulphate reductase" evidence="8">
    <location>
        <begin position="30"/>
        <end position="201"/>
    </location>
</feature>
<comment type="catalytic activity">
    <reaction evidence="7">
        <text>[thioredoxin]-disulfide + sulfite + AMP + 2 H(+) = adenosine 5'-phosphosulfate + [thioredoxin]-dithiol</text>
        <dbReference type="Rhea" id="RHEA:21976"/>
        <dbReference type="Rhea" id="RHEA-COMP:10698"/>
        <dbReference type="Rhea" id="RHEA-COMP:10700"/>
        <dbReference type="ChEBI" id="CHEBI:15378"/>
        <dbReference type="ChEBI" id="CHEBI:17359"/>
        <dbReference type="ChEBI" id="CHEBI:29950"/>
        <dbReference type="ChEBI" id="CHEBI:50058"/>
        <dbReference type="ChEBI" id="CHEBI:58243"/>
        <dbReference type="ChEBI" id="CHEBI:456215"/>
        <dbReference type="EC" id="1.8.4.10"/>
    </reaction>
</comment>
<dbReference type="PIRSF" id="PIRSF000857">
    <property type="entry name" value="PAPS_reductase"/>
    <property type="match status" value="1"/>
</dbReference>
<evidence type="ECO:0000256" key="1">
    <source>
        <dbReference type="ARBA" id="ARBA00009732"/>
    </source>
</evidence>
<dbReference type="GO" id="GO:0004604">
    <property type="term" value="F:phosphoadenylyl-sulfate reductase (thioredoxin) activity"/>
    <property type="evidence" value="ECO:0007669"/>
    <property type="project" value="UniProtKB-UniRule"/>
</dbReference>
<sequence length="230" mass="26897">MQRSFNQITDETRGAEDVLRWAAETYKEDLVYACSFGAESMVLIDLLHRFSVPAEIVFLDTHLHFDETYELIERVQKRYPELRITMQQPELSLSEQEEAYGPELWKRDPDQCCYLRKIRPLERALHGVPAWISGLRRAQSESRKHTEFVQEDARFNSVKICPLIHWSWEDIWNYIDEHRLDYNPLHDRSYPSIGCVPCTVPSDGGDNRDGRWAGTGKTECGLHLPTKKED</sequence>
<keyword evidence="3 7" id="KW-0560">Oxidoreductase</keyword>
<evidence type="ECO:0000259" key="8">
    <source>
        <dbReference type="Pfam" id="PF01507"/>
    </source>
</evidence>
<evidence type="ECO:0000256" key="7">
    <source>
        <dbReference type="HAMAP-Rule" id="MF_00063"/>
    </source>
</evidence>
<comment type="caution">
    <text evidence="9">The sequence shown here is derived from an EMBL/GenBank/DDBJ whole genome shotgun (WGS) entry which is preliminary data.</text>
</comment>
<feature type="binding site" evidence="7">
    <location>
        <position position="195"/>
    </location>
    <ligand>
        <name>[4Fe-4S] cluster</name>
        <dbReference type="ChEBI" id="CHEBI:49883"/>
    </ligand>
</feature>
<comment type="cofactor">
    <cofactor evidence="7">
        <name>[4Fe-4S] cluster</name>
        <dbReference type="ChEBI" id="CHEBI:49883"/>
    </cofactor>
    <text evidence="7">Binds 1 [4Fe-4S] cluster per subunit.</text>
</comment>
<name>A0A969TVL1_9BACI</name>
<dbReference type="InterPro" id="IPR002500">
    <property type="entry name" value="PAPS_reduct_dom"/>
</dbReference>
<gene>
    <name evidence="7" type="primary">cysH</name>
    <name evidence="9" type="ORF">HCN83_11055</name>
</gene>
<dbReference type="EMBL" id="JAATHJ010000016">
    <property type="protein sequence ID" value="NJP38121.1"/>
    <property type="molecule type" value="Genomic_DNA"/>
</dbReference>
<dbReference type="EC" id="1.8.4.10" evidence="7"/>
<feature type="binding site" evidence="7">
    <location>
        <position position="112"/>
    </location>
    <ligand>
        <name>[4Fe-4S] cluster</name>
        <dbReference type="ChEBI" id="CHEBI:49883"/>
    </ligand>
</feature>
<dbReference type="GO" id="GO:0005737">
    <property type="term" value="C:cytoplasm"/>
    <property type="evidence" value="ECO:0007669"/>
    <property type="project" value="UniProtKB-SubCell"/>
</dbReference>
<dbReference type="GO" id="GO:0051539">
    <property type="term" value="F:4 iron, 4 sulfur cluster binding"/>
    <property type="evidence" value="ECO:0007669"/>
    <property type="project" value="UniProtKB-UniRule"/>
</dbReference>
<dbReference type="RefSeq" id="WP_168007303.1">
    <property type="nucleotide sequence ID" value="NZ_JAATHJ010000016.1"/>
</dbReference>
<feature type="binding site" evidence="7">
    <location>
        <position position="113"/>
    </location>
    <ligand>
        <name>[4Fe-4S] cluster</name>
        <dbReference type="ChEBI" id="CHEBI:49883"/>
    </ligand>
</feature>
<protein>
    <recommendedName>
        <fullName evidence="7">Adenosine 5'-phosphosulfate reductase</fullName>
        <shortName evidence="7">APS reductase</shortName>
        <ecNumber evidence="7">1.8.4.10</ecNumber>
    </recommendedName>
    <alternativeName>
        <fullName evidence="7">5'-adenylylsulfate reductase</fullName>
    </alternativeName>
    <alternativeName>
        <fullName evidence="7">Thioredoxin-dependent 5'-adenylylsulfate reductase</fullName>
    </alternativeName>
</protein>
<dbReference type="CDD" id="cd23945">
    <property type="entry name" value="PAPS_reductase"/>
    <property type="match status" value="1"/>
</dbReference>
<keyword evidence="10" id="KW-1185">Reference proteome</keyword>
<evidence type="ECO:0000256" key="3">
    <source>
        <dbReference type="ARBA" id="ARBA00023002"/>
    </source>
</evidence>
<keyword evidence="5 7" id="KW-0411">Iron-sulfur</keyword>
<reference evidence="9 10" key="1">
    <citation type="submission" date="2020-03" db="EMBL/GenBank/DDBJ databases">
        <title>Assessment of the enzymatic potential of alkaline-tolerant lipase obtained from Bacillus luteus H11 (technogenic soil) for the bioremediation of saline soils contaminated with petroleum substances.</title>
        <authorList>
            <person name="Kalwasinska A."/>
        </authorList>
    </citation>
    <scope>NUCLEOTIDE SEQUENCE [LARGE SCALE GENOMIC DNA]</scope>
    <source>
        <strain evidence="9 10">H11</strain>
    </source>
</reference>
<dbReference type="Pfam" id="PF01507">
    <property type="entry name" value="PAPS_reduct"/>
    <property type="match status" value="1"/>
</dbReference>
<accession>A0A969TVL1</accession>
<dbReference type="GO" id="GO:0043866">
    <property type="term" value="F:adenylyl-sulfate reductase (thioredoxin) activity"/>
    <property type="evidence" value="ECO:0007669"/>
    <property type="project" value="UniProtKB-EC"/>
</dbReference>
<dbReference type="GO" id="GO:0070814">
    <property type="term" value="P:hydrogen sulfide biosynthetic process"/>
    <property type="evidence" value="ECO:0007669"/>
    <property type="project" value="UniProtKB-UniRule"/>
</dbReference>
<dbReference type="FunFam" id="3.40.50.620:FF:000095">
    <property type="entry name" value="Phosphoadenosine phosphosulfate reductase"/>
    <property type="match status" value="1"/>
</dbReference>
<dbReference type="NCBIfam" id="TIGR00434">
    <property type="entry name" value="cysH"/>
    <property type="match status" value="1"/>
</dbReference>
<dbReference type="InterPro" id="IPR004511">
    <property type="entry name" value="PAPS/APS_Rdtase"/>
</dbReference>